<organism evidence="2 3">
    <name type="scientific">Seohaeicola nanhaiensis</name>
    <dbReference type="NCBI Taxonomy" id="1387282"/>
    <lineage>
        <taxon>Bacteria</taxon>
        <taxon>Pseudomonadati</taxon>
        <taxon>Pseudomonadota</taxon>
        <taxon>Alphaproteobacteria</taxon>
        <taxon>Rhodobacterales</taxon>
        <taxon>Roseobacteraceae</taxon>
        <taxon>Seohaeicola</taxon>
    </lineage>
</organism>
<dbReference type="EMBL" id="JBHSGI010000009">
    <property type="protein sequence ID" value="MFC4669309.1"/>
    <property type="molecule type" value="Genomic_DNA"/>
</dbReference>
<evidence type="ECO:0000259" key="1">
    <source>
        <dbReference type="PROSITE" id="PS51186"/>
    </source>
</evidence>
<gene>
    <name evidence="2" type="ORF">ACFO5X_12155</name>
</gene>
<evidence type="ECO:0000313" key="3">
    <source>
        <dbReference type="Proteomes" id="UP001595973"/>
    </source>
</evidence>
<dbReference type="Pfam" id="PF00583">
    <property type="entry name" value="Acetyltransf_1"/>
    <property type="match status" value="1"/>
</dbReference>
<dbReference type="EC" id="2.3.-.-" evidence="2"/>
<dbReference type="SUPFAM" id="SSF55729">
    <property type="entry name" value="Acyl-CoA N-acyltransferases (Nat)"/>
    <property type="match status" value="1"/>
</dbReference>
<accession>A0ABV9KH80</accession>
<keyword evidence="2" id="KW-0808">Transferase</keyword>
<dbReference type="InterPro" id="IPR016181">
    <property type="entry name" value="Acyl_CoA_acyltransferase"/>
</dbReference>
<dbReference type="GO" id="GO:0016746">
    <property type="term" value="F:acyltransferase activity"/>
    <property type="evidence" value="ECO:0007669"/>
    <property type="project" value="UniProtKB-KW"/>
</dbReference>
<keyword evidence="2" id="KW-0012">Acyltransferase</keyword>
<name>A0ABV9KH80_9RHOB</name>
<dbReference type="RefSeq" id="WP_380717724.1">
    <property type="nucleotide sequence ID" value="NZ_JBHSGI010000009.1"/>
</dbReference>
<evidence type="ECO:0000313" key="2">
    <source>
        <dbReference type="EMBL" id="MFC4669309.1"/>
    </source>
</evidence>
<sequence length="178" mass="19679">MFGYPRNSLFRKTRGGIAVMHPSGLDIVLRPLRATDRSILADHLRRLSPDDRRTRFFHQMNDAAIQRYCDEINWQAAFLVGAFVSGSLRGVGELVPEGGEGTAEIAVTVEQEWRHAALGRILVAALLVVAEERGLKSAKLLFLRENSAMRKLVADIGARLTAASGVTEAQVDFRPDPR</sequence>
<dbReference type="Gene3D" id="3.40.630.30">
    <property type="match status" value="1"/>
</dbReference>
<reference evidence="3" key="1">
    <citation type="journal article" date="2019" name="Int. J. Syst. Evol. Microbiol.">
        <title>The Global Catalogue of Microorganisms (GCM) 10K type strain sequencing project: providing services to taxonomists for standard genome sequencing and annotation.</title>
        <authorList>
            <consortium name="The Broad Institute Genomics Platform"/>
            <consortium name="The Broad Institute Genome Sequencing Center for Infectious Disease"/>
            <person name="Wu L."/>
            <person name="Ma J."/>
        </authorList>
    </citation>
    <scope>NUCLEOTIDE SEQUENCE [LARGE SCALE GENOMIC DNA]</scope>
    <source>
        <strain evidence="3">CGMCC 4.7283</strain>
    </source>
</reference>
<feature type="domain" description="N-acetyltransferase" evidence="1">
    <location>
        <begin position="27"/>
        <end position="178"/>
    </location>
</feature>
<comment type="caution">
    <text evidence="2">The sequence shown here is derived from an EMBL/GenBank/DDBJ whole genome shotgun (WGS) entry which is preliminary data.</text>
</comment>
<protein>
    <submittedName>
        <fullName evidence="2">GNAT family N-acetyltransferase</fullName>
        <ecNumber evidence="2">2.3.-.-</ecNumber>
    </submittedName>
</protein>
<proteinExistence type="predicted"/>
<dbReference type="InterPro" id="IPR000182">
    <property type="entry name" value="GNAT_dom"/>
</dbReference>
<keyword evidence="3" id="KW-1185">Reference proteome</keyword>
<dbReference type="Proteomes" id="UP001595973">
    <property type="component" value="Unassembled WGS sequence"/>
</dbReference>
<dbReference type="PROSITE" id="PS51186">
    <property type="entry name" value="GNAT"/>
    <property type="match status" value="1"/>
</dbReference>